<dbReference type="InterPro" id="IPR044713">
    <property type="entry name" value="DNJA1/2-like"/>
</dbReference>
<protein>
    <recommendedName>
        <fullName evidence="6">J domain-containing protein</fullName>
    </recommendedName>
</protein>
<dbReference type="Pfam" id="PF00226">
    <property type="entry name" value="DnaJ"/>
    <property type="match status" value="1"/>
</dbReference>
<feature type="signal peptide" evidence="5">
    <location>
        <begin position="1"/>
        <end position="31"/>
    </location>
</feature>
<keyword evidence="3" id="KW-0863">Zinc-finger</keyword>
<dbReference type="InterPro" id="IPR001305">
    <property type="entry name" value="HSP_DnaJ_Cys-rich_dom"/>
</dbReference>
<evidence type="ECO:0000256" key="4">
    <source>
        <dbReference type="ARBA" id="ARBA00022833"/>
    </source>
</evidence>
<keyword evidence="4" id="KW-0862">Zinc</keyword>
<dbReference type="GO" id="GO:0006457">
    <property type="term" value="P:protein folding"/>
    <property type="evidence" value="ECO:0007669"/>
    <property type="project" value="InterPro"/>
</dbReference>
<dbReference type="CDD" id="cd06257">
    <property type="entry name" value="DnaJ"/>
    <property type="match status" value="1"/>
</dbReference>
<dbReference type="SUPFAM" id="SSF57938">
    <property type="entry name" value="DnaJ/Hsp40 cysteine-rich domain"/>
    <property type="match status" value="1"/>
</dbReference>
<dbReference type="PANTHER" id="PTHR43888">
    <property type="entry name" value="DNAJ-LIKE-2, ISOFORM A-RELATED"/>
    <property type="match status" value="1"/>
</dbReference>
<keyword evidence="1" id="KW-0479">Metal-binding</keyword>
<dbReference type="EMBL" id="JANCYW010000003">
    <property type="protein sequence ID" value="KAK4534796.1"/>
    <property type="molecule type" value="Genomic_DNA"/>
</dbReference>
<dbReference type="GO" id="GO:0030544">
    <property type="term" value="F:Hsp70 protein binding"/>
    <property type="evidence" value="ECO:0007669"/>
    <property type="project" value="InterPro"/>
</dbReference>
<dbReference type="Gene3D" id="2.60.260.20">
    <property type="entry name" value="Urease metallochaperone UreE, N-terminal domain"/>
    <property type="match status" value="2"/>
</dbReference>
<dbReference type="InterPro" id="IPR036869">
    <property type="entry name" value="J_dom_sf"/>
</dbReference>
<keyword evidence="8" id="KW-1185">Reference proteome</keyword>
<dbReference type="AlphaFoldDB" id="A0AAV9IRT9"/>
<dbReference type="InterPro" id="IPR036410">
    <property type="entry name" value="HSP_DnaJ_Cys-rich_dom_sf"/>
</dbReference>
<dbReference type="Gene3D" id="1.10.287.110">
    <property type="entry name" value="DnaJ domain"/>
    <property type="match status" value="1"/>
</dbReference>
<organism evidence="7 8">
    <name type="scientific">Cyanidium caldarium</name>
    <name type="common">Red alga</name>
    <dbReference type="NCBI Taxonomy" id="2771"/>
    <lineage>
        <taxon>Eukaryota</taxon>
        <taxon>Rhodophyta</taxon>
        <taxon>Bangiophyceae</taxon>
        <taxon>Cyanidiales</taxon>
        <taxon>Cyanidiaceae</taxon>
        <taxon>Cyanidium</taxon>
    </lineage>
</organism>
<dbReference type="CDD" id="cd10719">
    <property type="entry name" value="DnaJ_zf"/>
    <property type="match status" value="1"/>
</dbReference>
<dbReference type="SUPFAM" id="SSF49493">
    <property type="entry name" value="HSP40/DnaJ peptide-binding domain"/>
    <property type="match status" value="2"/>
</dbReference>
<evidence type="ECO:0000256" key="5">
    <source>
        <dbReference type="SAM" id="SignalP"/>
    </source>
</evidence>
<dbReference type="InterPro" id="IPR001623">
    <property type="entry name" value="DnaJ_domain"/>
</dbReference>
<gene>
    <name evidence="7" type="ORF">CDCA_CDCA03G0821</name>
</gene>
<dbReference type="GO" id="GO:0008270">
    <property type="term" value="F:zinc ion binding"/>
    <property type="evidence" value="ECO:0007669"/>
    <property type="project" value="UniProtKB-KW"/>
</dbReference>
<evidence type="ECO:0000313" key="7">
    <source>
        <dbReference type="EMBL" id="KAK4534796.1"/>
    </source>
</evidence>
<accession>A0AAV9IRT9</accession>
<evidence type="ECO:0000259" key="6">
    <source>
        <dbReference type="PROSITE" id="PS50076"/>
    </source>
</evidence>
<evidence type="ECO:0000256" key="2">
    <source>
        <dbReference type="ARBA" id="ARBA00022737"/>
    </source>
</evidence>
<dbReference type="InterPro" id="IPR002939">
    <property type="entry name" value="DnaJ_C"/>
</dbReference>
<dbReference type="FunFam" id="2.10.230.10:FF:000001">
    <property type="entry name" value="DnaJ subfamily A member 2"/>
    <property type="match status" value="1"/>
</dbReference>
<name>A0AAV9IRT9_CYACA</name>
<dbReference type="PRINTS" id="PR00625">
    <property type="entry name" value="JDOMAIN"/>
</dbReference>
<dbReference type="Pfam" id="PF00684">
    <property type="entry name" value="DnaJ_CXXCXGXG"/>
    <property type="match status" value="1"/>
</dbReference>
<dbReference type="SUPFAM" id="SSF46565">
    <property type="entry name" value="Chaperone J-domain"/>
    <property type="match status" value="1"/>
</dbReference>
<dbReference type="InterPro" id="IPR018253">
    <property type="entry name" value="DnaJ_domain_CS"/>
</dbReference>
<dbReference type="Pfam" id="PF01556">
    <property type="entry name" value="DnaJ_C"/>
    <property type="match status" value="1"/>
</dbReference>
<proteinExistence type="predicted"/>
<keyword evidence="2" id="KW-0677">Repeat</keyword>
<dbReference type="InterPro" id="IPR008971">
    <property type="entry name" value="HSP40/DnaJ_pept-bd"/>
</dbReference>
<evidence type="ECO:0000256" key="1">
    <source>
        <dbReference type="ARBA" id="ARBA00022723"/>
    </source>
</evidence>
<dbReference type="SMART" id="SM00271">
    <property type="entry name" value="DnaJ"/>
    <property type="match status" value="1"/>
</dbReference>
<reference evidence="7 8" key="1">
    <citation type="submission" date="2022-07" db="EMBL/GenBank/DDBJ databases">
        <title>Genome-wide signatures of adaptation to extreme environments.</title>
        <authorList>
            <person name="Cho C.H."/>
            <person name="Yoon H.S."/>
        </authorList>
    </citation>
    <scope>NUCLEOTIDE SEQUENCE [LARGE SCALE GENOMIC DNA]</scope>
    <source>
        <strain evidence="7 8">DBV 063 E5</strain>
    </source>
</reference>
<dbReference type="PROSITE" id="PS50076">
    <property type="entry name" value="DNAJ_2"/>
    <property type="match status" value="1"/>
</dbReference>
<dbReference type="GO" id="GO:0051082">
    <property type="term" value="F:unfolded protein binding"/>
    <property type="evidence" value="ECO:0007669"/>
    <property type="project" value="InterPro"/>
</dbReference>
<dbReference type="Proteomes" id="UP001301350">
    <property type="component" value="Unassembled WGS sequence"/>
</dbReference>
<sequence>MNLHGRSVLAAALHLILLAVWIGSIAHRGTAGRDFYQVLGVPRDAGEADIKRAFRKLALRMHPDKNPDDRLAEQKFKELSTAYEVLSDNERRRVYDTYGEEGLRAQAAGPAGGGGGFFEPFDLFEQFGFGMPGGRTGRRRRQAHSEGDLPPGPELVLDFPVRLEDLYNGAVHEVAHRRQVRCAAWFRSCEHACNTCGGRGIRIVTRQLGPGFVQQIQSTCDVCGGRGRVAQEPCAACPHGQFETQERVLMVDVERGAAEHTRIPFEGEGDEGEHHAAGTVVLVLRSLPHRRFWRGAPGTDGAAHLHHNVSITLAEALGGFERNITHLDGRAVRVARTRGHITRAGDVLVLRGEGMSAAGVRAGSSAGDLHVHLQVQMPRDGALSVSEMDALLRYLPKSGEGYAEVAPRTLFMGDAQEGAGRVAPSDVHQEL</sequence>
<feature type="chain" id="PRO_5043597456" description="J domain-containing protein" evidence="5">
    <location>
        <begin position="32"/>
        <end position="431"/>
    </location>
</feature>
<dbReference type="Gene3D" id="2.10.230.10">
    <property type="entry name" value="Heat shock protein DnaJ, cysteine-rich domain"/>
    <property type="match status" value="1"/>
</dbReference>
<feature type="domain" description="J" evidence="6">
    <location>
        <begin position="34"/>
        <end position="99"/>
    </location>
</feature>
<dbReference type="PROSITE" id="PS00636">
    <property type="entry name" value="DNAJ_1"/>
    <property type="match status" value="1"/>
</dbReference>
<comment type="caution">
    <text evidence="7">The sequence shown here is derived from an EMBL/GenBank/DDBJ whole genome shotgun (WGS) entry which is preliminary data.</text>
</comment>
<evidence type="ECO:0000256" key="3">
    <source>
        <dbReference type="ARBA" id="ARBA00022771"/>
    </source>
</evidence>
<dbReference type="CDD" id="cd10747">
    <property type="entry name" value="DnaJ_C"/>
    <property type="match status" value="1"/>
</dbReference>
<keyword evidence="5" id="KW-0732">Signal</keyword>
<evidence type="ECO:0000313" key="8">
    <source>
        <dbReference type="Proteomes" id="UP001301350"/>
    </source>
</evidence>